<comment type="caution">
    <text evidence="11">The sequence shown here is derived from an EMBL/GenBank/DDBJ whole genome shotgun (WGS) entry which is preliminary data.</text>
</comment>
<dbReference type="OrthoDB" id="550577at2759"/>
<evidence type="ECO:0000259" key="10">
    <source>
        <dbReference type="SMART" id="SM00642"/>
    </source>
</evidence>
<reference evidence="11" key="1">
    <citation type="journal article" date="2021" name="IMA Fungus">
        <title>Genomic characterization of three marine fungi, including Emericellopsis atlantica sp. nov. with signatures of a generalist lifestyle and marine biomass degradation.</title>
        <authorList>
            <person name="Hagestad O.C."/>
            <person name="Hou L."/>
            <person name="Andersen J.H."/>
            <person name="Hansen E.H."/>
            <person name="Altermark B."/>
            <person name="Li C."/>
            <person name="Kuhnert E."/>
            <person name="Cox R.J."/>
            <person name="Crous P.W."/>
            <person name="Spatafora J.W."/>
            <person name="Lail K."/>
            <person name="Amirebrahimi M."/>
            <person name="Lipzen A."/>
            <person name="Pangilinan J."/>
            <person name="Andreopoulos W."/>
            <person name="Hayes R.D."/>
            <person name="Ng V."/>
            <person name="Grigoriev I.V."/>
            <person name="Jackson S.A."/>
            <person name="Sutton T.D.S."/>
            <person name="Dobson A.D.W."/>
            <person name="Rama T."/>
        </authorList>
    </citation>
    <scope>NUCLEOTIDE SEQUENCE</scope>
    <source>
        <strain evidence="11">TRa3180A</strain>
    </source>
</reference>
<keyword evidence="7 9" id="KW-0326">Glycosidase</keyword>
<comment type="similarity">
    <text evidence="3 8">Belongs to the glycosyl hydrolase 13 family.</text>
</comment>
<dbReference type="GO" id="GO:0005975">
    <property type="term" value="P:carbohydrate metabolic process"/>
    <property type="evidence" value="ECO:0007669"/>
    <property type="project" value="InterPro"/>
</dbReference>
<dbReference type="InterPro" id="IPR006046">
    <property type="entry name" value="Alpha_amylase"/>
</dbReference>
<dbReference type="GO" id="GO:0043169">
    <property type="term" value="F:cation binding"/>
    <property type="evidence" value="ECO:0007669"/>
    <property type="project" value="InterPro"/>
</dbReference>
<evidence type="ECO:0000256" key="6">
    <source>
        <dbReference type="ARBA" id="ARBA00023277"/>
    </source>
</evidence>
<dbReference type="InterPro" id="IPR017853">
    <property type="entry name" value="GH"/>
</dbReference>
<dbReference type="EMBL" id="MU253792">
    <property type="protein sequence ID" value="KAG9246794.1"/>
    <property type="molecule type" value="Genomic_DNA"/>
</dbReference>
<evidence type="ECO:0000256" key="8">
    <source>
        <dbReference type="RuleBase" id="RU003615"/>
    </source>
</evidence>
<dbReference type="EC" id="3.2.1.1" evidence="4 9"/>
<dbReference type="InterPro" id="IPR006047">
    <property type="entry name" value="GH13_cat_dom"/>
</dbReference>
<dbReference type="PANTHER" id="PTHR43447">
    <property type="entry name" value="ALPHA-AMYLASE"/>
    <property type="match status" value="1"/>
</dbReference>
<evidence type="ECO:0000256" key="9">
    <source>
        <dbReference type="RuleBase" id="RU361134"/>
    </source>
</evidence>
<evidence type="ECO:0000313" key="11">
    <source>
        <dbReference type="EMBL" id="KAG9246794.1"/>
    </source>
</evidence>
<gene>
    <name evidence="11" type="ORF">BJ878DRAFT_539931</name>
</gene>
<evidence type="ECO:0000256" key="1">
    <source>
        <dbReference type="ARBA" id="ARBA00000548"/>
    </source>
</evidence>
<organism evidence="11 12">
    <name type="scientific">Calycina marina</name>
    <dbReference type="NCBI Taxonomy" id="1763456"/>
    <lineage>
        <taxon>Eukaryota</taxon>
        <taxon>Fungi</taxon>
        <taxon>Dikarya</taxon>
        <taxon>Ascomycota</taxon>
        <taxon>Pezizomycotina</taxon>
        <taxon>Leotiomycetes</taxon>
        <taxon>Helotiales</taxon>
        <taxon>Pezizellaceae</taxon>
        <taxon>Calycina</taxon>
    </lineage>
</organism>
<proteinExistence type="inferred from homology"/>
<comment type="cofactor">
    <cofactor evidence="2">
        <name>Ca(2+)</name>
        <dbReference type="ChEBI" id="CHEBI:29108"/>
    </cofactor>
</comment>
<dbReference type="AlphaFoldDB" id="A0A9P8CH13"/>
<dbReference type="Pfam" id="PF00128">
    <property type="entry name" value="Alpha-amylase"/>
    <property type="match status" value="1"/>
</dbReference>
<evidence type="ECO:0000256" key="3">
    <source>
        <dbReference type="ARBA" id="ARBA00008061"/>
    </source>
</evidence>
<name>A0A9P8CH13_9HELO</name>
<evidence type="ECO:0000256" key="4">
    <source>
        <dbReference type="ARBA" id="ARBA00012595"/>
    </source>
</evidence>
<protein>
    <recommendedName>
        <fullName evidence="4 9">Alpha-amylase</fullName>
        <ecNumber evidence="4 9">3.2.1.1</ecNumber>
    </recommendedName>
</protein>
<keyword evidence="12" id="KW-1185">Reference proteome</keyword>
<feature type="domain" description="Glycosyl hydrolase family 13 catalytic" evidence="10">
    <location>
        <begin position="150"/>
        <end position="588"/>
    </location>
</feature>
<dbReference type="Gene3D" id="3.20.20.80">
    <property type="entry name" value="Glycosidases"/>
    <property type="match status" value="1"/>
</dbReference>
<comment type="catalytic activity">
    <reaction evidence="1 9">
        <text>Endohydrolysis of (1-&gt;4)-alpha-D-glucosidic linkages in polysaccharides containing three or more (1-&gt;4)-alpha-linked D-glucose units.</text>
        <dbReference type="EC" id="3.2.1.1"/>
    </reaction>
</comment>
<sequence length="604" mass="67332">MRPVWGPKDCDNWNGNDDCLSGANTWDFAASAENRRWQAPPRGAPGFKESFGNYSDLVGYADIQYNCSRTQAVVVVNAALKTPGPLVYTFNGGEPSLSNTFQVDDSFKSALSVKITTSTGISLELDPLNFIWQNAPLTAAQNTFKNGQKGAIAELYGWPWVDVGKECQFLGKAGYMGVKVWPPNEHVWTSDLYEIDRQFRPWYLVYQPVSYRLRSRSGTRDELRAMIQSCRAAGVRVYADAVVNHMAANGKDVQPHRTSDCSTYSGHSSTLGSPYFTQENTYLLNPQTGTRPTFEYPAVPYGPTDFHCVSYIDSYMDPNQVTKGYLVNLSDLNTEKPYVQDRIATFLVDLLSIGFSGYRLDAAKHIGPASMAAILGRVRRKMGGQLPPDFLVWLEVLMGAEEKHHLACNGGPHSWYTSFDTQLIRDGFTPADLNHVKIWSDDYPTTMPACGKWIHPPNRFAIQNDDHDQQSHGSTGRGMGDKGSVLIIEENVDKHRHFEVQLFKRTDADWHIKLVLSSYMFMKRGGNGFPDGQSDCKLYTGSIYPEKCLGVPKDQAYVEGACGYTMKEGGYTRVHRDLSIVNAMRKWVGLKATTAEVLGIAGCE</sequence>
<dbReference type="GO" id="GO:0004556">
    <property type="term" value="F:alpha-amylase activity"/>
    <property type="evidence" value="ECO:0007669"/>
    <property type="project" value="UniProtKB-UniRule"/>
</dbReference>
<keyword evidence="6 9" id="KW-0119">Carbohydrate metabolism</keyword>
<evidence type="ECO:0000256" key="5">
    <source>
        <dbReference type="ARBA" id="ARBA00022801"/>
    </source>
</evidence>
<dbReference type="SUPFAM" id="SSF51445">
    <property type="entry name" value="(Trans)glycosidases"/>
    <property type="match status" value="1"/>
</dbReference>
<accession>A0A9P8CH13</accession>
<evidence type="ECO:0000256" key="2">
    <source>
        <dbReference type="ARBA" id="ARBA00001913"/>
    </source>
</evidence>
<dbReference type="Proteomes" id="UP000887226">
    <property type="component" value="Unassembled WGS sequence"/>
</dbReference>
<dbReference type="PRINTS" id="PR00110">
    <property type="entry name" value="ALPHAAMYLASE"/>
</dbReference>
<evidence type="ECO:0000256" key="7">
    <source>
        <dbReference type="ARBA" id="ARBA00023295"/>
    </source>
</evidence>
<keyword evidence="5 9" id="KW-0378">Hydrolase</keyword>
<evidence type="ECO:0000313" key="12">
    <source>
        <dbReference type="Proteomes" id="UP000887226"/>
    </source>
</evidence>
<dbReference type="SMART" id="SM00642">
    <property type="entry name" value="Aamy"/>
    <property type="match status" value="1"/>
</dbReference>